<gene>
    <name evidence="3" type="ORF">FHETE_1335</name>
</gene>
<dbReference type="Pfam" id="PF02894">
    <property type="entry name" value="GFO_IDH_MocA_C"/>
    <property type="match status" value="1"/>
</dbReference>
<dbReference type="InterPro" id="IPR051450">
    <property type="entry name" value="Gfo/Idh/MocA_Oxidoreductases"/>
</dbReference>
<evidence type="ECO:0000259" key="1">
    <source>
        <dbReference type="Pfam" id="PF01408"/>
    </source>
</evidence>
<dbReference type="InterPro" id="IPR036291">
    <property type="entry name" value="NAD(P)-bd_dom_sf"/>
</dbReference>
<dbReference type="GO" id="GO:0000166">
    <property type="term" value="F:nucleotide binding"/>
    <property type="evidence" value="ECO:0007669"/>
    <property type="project" value="InterPro"/>
</dbReference>
<evidence type="ECO:0000259" key="2">
    <source>
        <dbReference type="Pfam" id="PF02894"/>
    </source>
</evidence>
<name>A0A8H5X011_FUSHE</name>
<reference evidence="3 4" key="1">
    <citation type="submission" date="2020-05" db="EMBL/GenBank/DDBJ databases">
        <title>Identification and distribution of gene clusters putatively required for synthesis of sphingolipid metabolism inhibitors in phylogenetically diverse species of the filamentous fungus Fusarium.</title>
        <authorList>
            <person name="Kim H.-S."/>
            <person name="Busman M."/>
            <person name="Brown D.W."/>
            <person name="Divon H."/>
            <person name="Uhlig S."/>
            <person name="Proctor R.H."/>
        </authorList>
    </citation>
    <scope>NUCLEOTIDE SEQUENCE [LARGE SCALE GENOMIC DNA]</scope>
    <source>
        <strain evidence="3 4">NRRL 20693</strain>
    </source>
</reference>
<dbReference type="Proteomes" id="UP000567885">
    <property type="component" value="Unassembled WGS sequence"/>
</dbReference>
<dbReference type="InterPro" id="IPR004104">
    <property type="entry name" value="Gfo/Idh/MocA-like_OxRdtase_C"/>
</dbReference>
<protein>
    <submittedName>
        <fullName evidence="3">Oxidoreductase</fullName>
    </submittedName>
</protein>
<dbReference type="SUPFAM" id="SSF55347">
    <property type="entry name" value="Glyceraldehyde-3-phosphate dehydrogenase-like, C-terminal domain"/>
    <property type="match status" value="1"/>
</dbReference>
<feature type="domain" description="Gfo/Idh/MocA-like oxidoreductase C-terminal" evidence="2">
    <location>
        <begin position="137"/>
        <end position="350"/>
    </location>
</feature>
<organism evidence="3 4">
    <name type="scientific">Fusarium heterosporum</name>
    <dbReference type="NCBI Taxonomy" id="42747"/>
    <lineage>
        <taxon>Eukaryota</taxon>
        <taxon>Fungi</taxon>
        <taxon>Dikarya</taxon>
        <taxon>Ascomycota</taxon>
        <taxon>Pezizomycotina</taxon>
        <taxon>Sordariomycetes</taxon>
        <taxon>Hypocreomycetidae</taxon>
        <taxon>Hypocreales</taxon>
        <taxon>Nectriaceae</taxon>
        <taxon>Fusarium</taxon>
        <taxon>Fusarium heterosporum species complex</taxon>
    </lineage>
</organism>
<dbReference type="EMBL" id="JAAGWQ010000019">
    <property type="protein sequence ID" value="KAF5678361.1"/>
    <property type="molecule type" value="Genomic_DNA"/>
</dbReference>
<dbReference type="AlphaFoldDB" id="A0A8H5X011"/>
<proteinExistence type="predicted"/>
<comment type="caution">
    <text evidence="3">The sequence shown here is derived from an EMBL/GenBank/DDBJ whole genome shotgun (WGS) entry which is preliminary data.</text>
</comment>
<evidence type="ECO:0000313" key="4">
    <source>
        <dbReference type="Proteomes" id="UP000567885"/>
    </source>
</evidence>
<dbReference type="OrthoDB" id="446809at2759"/>
<keyword evidence="4" id="KW-1185">Reference proteome</keyword>
<evidence type="ECO:0000313" key="3">
    <source>
        <dbReference type="EMBL" id="KAF5678361.1"/>
    </source>
</evidence>
<dbReference type="InterPro" id="IPR000683">
    <property type="entry name" value="Gfo/Idh/MocA-like_OxRdtase_N"/>
</dbReference>
<feature type="domain" description="Gfo/Idh/MocA-like oxidoreductase N-terminal" evidence="1">
    <location>
        <begin position="8"/>
        <end position="125"/>
    </location>
</feature>
<dbReference type="Gene3D" id="3.30.360.10">
    <property type="entry name" value="Dihydrodipicolinate Reductase, domain 2"/>
    <property type="match status" value="1"/>
</dbReference>
<sequence>MSAQTPVTFAIIGVGLIGPRHANTVIQNKQSKLVAIVDLMPNGHELAKELGVAYFQSVTDMLRSPARPQAAIICTPNHTHVSLARELSSSGIHILIEKPVCTSIESGRGLVDHLDQLNVKAMVAHHRRFNPYMMTAKEIVESGSLGKIVAVNGIWATYKPLDYFDPPGEWRRENTGGVVLINLVHEIDLLHHLFGPIVRVHAEKTISQRGFEAEEGGVLTLRFKSGAVGSFLFSDNVPSAHNFESGTGENPLIPKTGKDFYRIFGTEGCLSVPDMTLSSYPAGQKSWQQEIVQKRMPVQDGVPFELQLDHFVKVIRNEESPRCTPRDGLAALVVCQAVKEALKENKTVDIGFDYES</sequence>
<dbReference type="SUPFAM" id="SSF51735">
    <property type="entry name" value="NAD(P)-binding Rossmann-fold domains"/>
    <property type="match status" value="1"/>
</dbReference>
<dbReference type="Gene3D" id="3.40.50.720">
    <property type="entry name" value="NAD(P)-binding Rossmann-like Domain"/>
    <property type="match status" value="1"/>
</dbReference>
<dbReference type="PANTHER" id="PTHR43377">
    <property type="entry name" value="BILIVERDIN REDUCTASE A"/>
    <property type="match status" value="1"/>
</dbReference>
<dbReference type="PANTHER" id="PTHR43377:SF1">
    <property type="entry name" value="BILIVERDIN REDUCTASE A"/>
    <property type="match status" value="1"/>
</dbReference>
<dbReference type="Pfam" id="PF01408">
    <property type="entry name" value="GFO_IDH_MocA"/>
    <property type="match status" value="1"/>
</dbReference>
<accession>A0A8H5X011</accession>